<dbReference type="AlphaFoldDB" id="A0AAN5DCQ9"/>
<gene>
    <name evidence="2" type="ORF">PMAYCL1PPCAC_30362</name>
</gene>
<evidence type="ECO:0000256" key="1">
    <source>
        <dbReference type="SAM" id="MobiDB-lite"/>
    </source>
</evidence>
<feature type="region of interest" description="Disordered" evidence="1">
    <location>
        <begin position="1"/>
        <end position="68"/>
    </location>
</feature>
<dbReference type="EMBL" id="BTRK01000006">
    <property type="protein sequence ID" value="GMR60167.1"/>
    <property type="molecule type" value="Genomic_DNA"/>
</dbReference>
<name>A0AAN5DCQ9_9BILA</name>
<feature type="compositionally biased region" description="Polar residues" evidence="1">
    <location>
        <begin position="37"/>
        <end position="52"/>
    </location>
</feature>
<evidence type="ECO:0000313" key="3">
    <source>
        <dbReference type="Proteomes" id="UP001328107"/>
    </source>
</evidence>
<feature type="compositionally biased region" description="Basic residues" evidence="1">
    <location>
        <begin position="114"/>
        <end position="125"/>
    </location>
</feature>
<feature type="compositionally biased region" description="Basic and acidic residues" evidence="1">
    <location>
        <begin position="22"/>
        <end position="36"/>
    </location>
</feature>
<feature type="region of interest" description="Disordered" evidence="1">
    <location>
        <begin position="83"/>
        <end position="145"/>
    </location>
</feature>
<dbReference type="Proteomes" id="UP001328107">
    <property type="component" value="Unassembled WGS sequence"/>
</dbReference>
<keyword evidence="3" id="KW-1185">Reference proteome</keyword>
<proteinExistence type="predicted"/>
<reference evidence="3" key="1">
    <citation type="submission" date="2022-10" db="EMBL/GenBank/DDBJ databases">
        <title>Genome assembly of Pristionchus species.</title>
        <authorList>
            <person name="Yoshida K."/>
            <person name="Sommer R.J."/>
        </authorList>
    </citation>
    <scope>NUCLEOTIDE SEQUENCE [LARGE SCALE GENOMIC DNA]</scope>
    <source>
        <strain evidence="3">RS5460</strain>
    </source>
</reference>
<organism evidence="2 3">
    <name type="scientific">Pristionchus mayeri</name>
    <dbReference type="NCBI Taxonomy" id="1317129"/>
    <lineage>
        <taxon>Eukaryota</taxon>
        <taxon>Metazoa</taxon>
        <taxon>Ecdysozoa</taxon>
        <taxon>Nematoda</taxon>
        <taxon>Chromadorea</taxon>
        <taxon>Rhabditida</taxon>
        <taxon>Rhabditina</taxon>
        <taxon>Diplogasteromorpha</taxon>
        <taxon>Diplogasteroidea</taxon>
        <taxon>Neodiplogasteridae</taxon>
        <taxon>Pristionchus</taxon>
    </lineage>
</organism>
<comment type="caution">
    <text evidence="2">The sequence shown here is derived from an EMBL/GenBank/DDBJ whole genome shotgun (WGS) entry which is preliminary data.</text>
</comment>
<feature type="non-terminal residue" evidence="2">
    <location>
        <position position="1"/>
    </location>
</feature>
<protein>
    <submittedName>
        <fullName evidence="2">Uncharacterized protein</fullName>
    </submittedName>
</protein>
<sequence length="475" mass="51357">HPSVITAREKRSGSGGVSGTRETLEISAEPRVENMKKNNNYSLSSFGRQSTTASAASSSANSAASRRGQKTLGWFLSEELIEKTATSSPSPPVQHKNREVSMAGGAPVSSEEKKRRRGGRGHRQRKLTETLSTASEASLPMLEGEEEKKDAALAVAPPSDFYVYDVASDGYYYEQNGAKGWRRRLPQGVQPARKPAAALSQQQNEELHRQAELAAAAVQRNHMNALQAAMAQPTAYNRYYDAPSDGYFFEMASVDGWRKRTAAPSAGAPAAFSRVPAARGAAASTAGLFNGSIPLQFLPQYAALQQQQQTTTVAPNQSYGAALARGELPAKCMMESSASSSVSDDLSYPSLSRPTSLDLTTMGAIGGMEKERRATKEEENTQQPASLFTWNADKFIEELVGQFSSNTRLDDFTESFGVGDLKTPATSMWNRRFSATTAASSTSGVMTGGEEEDQEEYALTKELENIWKTPTPVQN</sequence>
<accession>A0AAN5DCQ9</accession>
<feature type="compositionally biased region" description="Low complexity" evidence="1">
    <location>
        <begin position="53"/>
        <end position="65"/>
    </location>
</feature>
<evidence type="ECO:0000313" key="2">
    <source>
        <dbReference type="EMBL" id="GMR60167.1"/>
    </source>
</evidence>